<sequence length="157" mass="17130">MQNVSDVMTRGIRTMAPDDTLTTAAQAMRELNVGALPVCDGERLVGMVTDRDMVLRGLAEERTHSRLNEVMSREVYYCYEDQPVDEAIASMRDMQVRRLPVVDRDQRLVGIVSLGDVATNVDERQSGTAIRDISSPSEPDRRSQSAASGAAGGGQTS</sequence>
<feature type="domain" description="CBS" evidence="4">
    <location>
        <begin position="8"/>
        <end position="66"/>
    </location>
</feature>
<feature type="region of interest" description="Disordered" evidence="3">
    <location>
        <begin position="123"/>
        <end position="157"/>
    </location>
</feature>
<dbReference type="EMBL" id="CP001392">
    <property type="protein sequence ID" value="ACM33278.1"/>
    <property type="molecule type" value="Genomic_DNA"/>
</dbReference>
<evidence type="ECO:0000313" key="6">
    <source>
        <dbReference type="Proteomes" id="UP000000450"/>
    </source>
</evidence>
<dbReference type="InterPro" id="IPR051257">
    <property type="entry name" value="Diverse_CBS-Domain"/>
</dbReference>
<dbReference type="CDD" id="cd04622">
    <property type="entry name" value="CBS_pair_HRP1_like"/>
    <property type="match status" value="1"/>
</dbReference>
<dbReference type="Gene3D" id="3.10.580.10">
    <property type="entry name" value="CBS-domain"/>
    <property type="match status" value="1"/>
</dbReference>
<reference evidence="5 6" key="1">
    <citation type="journal article" date="2010" name="J. Bacteriol.">
        <title>Completed genome sequence of the anaerobic iron-oxidizing bacterium Acidovorax ebreus strain TPSY.</title>
        <authorList>
            <person name="Byrne-Bailey K.G."/>
            <person name="Weber K.A."/>
            <person name="Chair A.H."/>
            <person name="Bose S."/>
            <person name="Knox T."/>
            <person name="Spanbauer T.L."/>
            <person name="Chertkov O."/>
            <person name="Coates J.D."/>
        </authorList>
    </citation>
    <scope>NUCLEOTIDE SEQUENCE [LARGE SCALE GENOMIC DNA]</scope>
    <source>
        <strain evidence="5 6">TPSY</strain>
    </source>
</reference>
<proteinExistence type="predicted"/>
<evidence type="ECO:0000256" key="1">
    <source>
        <dbReference type="ARBA" id="ARBA00023122"/>
    </source>
</evidence>
<organism evidence="5 6">
    <name type="scientific">Acidovorax ebreus (strain TPSY)</name>
    <name type="common">Diaphorobacter sp. (strain TPSY)</name>
    <dbReference type="NCBI Taxonomy" id="535289"/>
    <lineage>
        <taxon>Bacteria</taxon>
        <taxon>Pseudomonadati</taxon>
        <taxon>Pseudomonadota</taxon>
        <taxon>Betaproteobacteria</taxon>
        <taxon>Burkholderiales</taxon>
        <taxon>Comamonadaceae</taxon>
        <taxon>Diaphorobacter</taxon>
    </lineage>
</organism>
<gene>
    <name evidence="5" type="ordered locus">Dtpsy_1821</name>
</gene>
<dbReference type="Proteomes" id="UP000000450">
    <property type="component" value="Chromosome"/>
</dbReference>
<keyword evidence="6" id="KW-1185">Reference proteome</keyword>
<dbReference type="RefSeq" id="WP_015913348.1">
    <property type="nucleotide sequence ID" value="NC_011992.1"/>
</dbReference>
<dbReference type="AlphaFoldDB" id="A0A9J9Q7D3"/>
<dbReference type="PROSITE" id="PS51371">
    <property type="entry name" value="CBS"/>
    <property type="match status" value="2"/>
</dbReference>
<name>A0A9J9Q7D3_ACIET</name>
<keyword evidence="1 2" id="KW-0129">CBS domain</keyword>
<dbReference type="SUPFAM" id="SSF54631">
    <property type="entry name" value="CBS-domain pair"/>
    <property type="match status" value="1"/>
</dbReference>
<dbReference type="PANTHER" id="PTHR43080:SF2">
    <property type="entry name" value="CBS DOMAIN-CONTAINING PROTEIN"/>
    <property type="match status" value="1"/>
</dbReference>
<evidence type="ECO:0000313" key="5">
    <source>
        <dbReference type="EMBL" id="ACM33278.1"/>
    </source>
</evidence>
<dbReference type="Pfam" id="PF00571">
    <property type="entry name" value="CBS"/>
    <property type="match status" value="2"/>
</dbReference>
<feature type="domain" description="CBS" evidence="4">
    <location>
        <begin position="71"/>
        <end position="130"/>
    </location>
</feature>
<accession>A0A9J9Q7D3</accession>
<evidence type="ECO:0000259" key="4">
    <source>
        <dbReference type="PROSITE" id="PS51371"/>
    </source>
</evidence>
<dbReference type="InterPro" id="IPR000644">
    <property type="entry name" value="CBS_dom"/>
</dbReference>
<dbReference type="PANTHER" id="PTHR43080">
    <property type="entry name" value="CBS DOMAIN-CONTAINING PROTEIN CBSX3, MITOCHONDRIAL"/>
    <property type="match status" value="1"/>
</dbReference>
<dbReference type="SMART" id="SM00116">
    <property type="entry name" value="CBS"/>
    <property type="match status" value="2"/>
</dbReference>
<dbReference type="InterPro" id="IPR046342">
    <property type="entry name" value="CBS_dom_sf"/>
</dbReference>
<protein>
    <submittedName>
        <fullName evidence="5">CBS domain containing protein</fullName>
    </submittedName>
</protein>
<dbReference type="KEGG" id="dia:Dtpsy_1821"/>
<evidence type="ECO:0000256" key="2">
    <source>
        <dbReference type="PROSITE-ProRule" id="PRU00703"/>
    </source>
</evidence>
<evidence type="ECO:0000256" key="3">
    <source>
        <dbReference type="SAM" id="MobiDB-lite"/>
    </source>
</evidence>